<dbReference type="SMART" id="SM00971">
    <property type="entry name" value="SATase_N"/>
    <property type="match status" value="1"/>
</dbReference>
<evidence type="ECO:0000256" key="4">
    <source>
        <dbReference type="ARBA" id="ARBA00022605"/>
    </source>
</evidence>
<dbReference type="NCBIfam" id="NF041874">
    <property type="entry name" value="EPS_EpsC"/>
    <property type="match status" value="1"/>
</dbReference>
<dbReference type="InterPro" id="IPR018357">
    <property type="entry name" value="Hexapep_transf_CS"/>
</dbReference>
<dbReference type="EMBL" id="KI631456">
    <property type="protein sequence ID" value="EYU27667.1"/>
    <property type="molecule type" value="Genomic_DNA"/>
</dbReference>
<dbReference type="KEGG" id="egt:105969215"/>
<dbReference type="InterPro" id="IPR045304">
    <property type="entry name" value="LbH_SAT"/>
</dbReference>
<evidence type="ECO:0000256" key="6">
    <source>
        <dbReference type="ARBA" id="ARBA00023315"/>
    </source>
</evidence>
<dbReference type="GO" id="GO:0005829">
    <property type="term" value="C:cytosol"/>
    <property type="evidence" value="ECO:0000318"/>
    <property type="project" value="GO_Central"/>
</dbReference>
<dbReference type="Proteomes" id="UP000030748">
    <property type="component" value="Unassembled WGS sequence"/>
</dbReference>
<dbReference type="InterPro" id="IPR005881">
    <property type="entry name" value="Ser_O-AcTrfase"/>
</dbReference>
<dbReference type="InterPro" id="IPR001451">
    <property type="entry name" value="Hexapep"/>
</dbReference>
<dbReference type="OMA" id="HCTVAGV"/>
<keyword evidence="9" id="KW-1185">Reference proteome</keyword>
<evidence type="ECO:0000259" key="7">
    <source>
        <dbReference type="SMART" id="SM00971"/>
    </source>
</evidence>
<keyword evidence="6" id="KW-0012">Acyltransferase</keyword>
<sequence>MAACINNSRNQCTYITVDSRCSQITNSLSKIIKLCISNSSSRPINQYAFCTQEKHCENQEKHSEDQTWQKIRQEAEFDSAQEPILSEFYNSAILSHTSLESALANHLSLKLCNPSLSRDALYGVFCKALIEEDGGGIRRAIRDDLKAVRERDPACVSYVHCLLNFKGFLACQAHRLAHHFWIRGRTVLALLIQNRVSEVFAVDIHPAAEIGSGIVFDHATGVVIGETAVVGNDVTILHSVTLGGTGKVEGDRHPKIGDGVVIGAGAKVLGNIRVGEYAKIGAGSVVLKEVPPRATAVGNPARLVGFR</sequence>
<dbReference type="Pfam" id="PF00132">
    <property type="entry name" value="Hexapep"/>
    <property type="match status" value="1"/>
</dbReference>
<evidence type="ECO:0000256" key="2">
    <source>
        <dbReference type="ARBA" id="ARBA00007274"/>
    </source>
</evidence>
<dbReference type="SUPFAM" id="SSF51161">
    <property type="entry name" value="Trimeric LpxA-like enzymes"/>
    <property type="match status" value="1"/>
</dbReference>
<reference evidence="8 9" key="1">
    <citation type="journal article" date="2013" name="Proc. Natl. Acad. Sci. U.S.A.">
        <title>Fine-scale variation in meiotic recombination in Mimulus inferred from population shotgun sequencing.</title>
        <authorList>
            <person name="Hellsten U."/>
            <person name="Wright K.M."/>
            <person name="Jenkins J."/>
            <person name="Shu S."/>
            <person name="Yuan Y."/>
            <person name="Wessler S.R."/>
            <person name="Schmutz J."/>
            <person name="Willis J.H."/>
            <person name="Rokhsar D.S."/>
        </authorList>
    </citation>
    <scope>NUCLEOTIDE SEQUENCE [LARGE SCALE GENOMIC DNA]</scope>
    <source>
        <strain evidence="9">cv. DUN x IM62</strain>
    </source>
</reference>
<dbReference type="InterPro" id="IPR011004">
    <property type="entry name" value="Trimer_LpxA-like_sf"/>
</dbReference>
<evidence type="ECO:0000313" key="9">
    <source>
        <dbReference type="Proteomes" id="UP000030748"/>
    </source>
</evidence>
<dbReference type="Gene3D" id="1.10.3130.10">
    <property type="entry name" value="serine acetyltransferase, domain 1"/>
    <property type="match status" value="1"/>
</dbReference>
<dbReference type="InterPro" id="IPR053376">
    <property type="entry name" value="Serine_acetyltransferase"/>
</dbReference>
<dbReference type="InterPro" id="IPR010493">
    <property type="entry name" value="Ser_AcTrfase_N"/>
</dbReference>
<comment type="similarity">
    <text evidence="2">Belongs to the transferase hexapeptide repeat family.</text>
</comment>
<dbReference type="AlphaFoldDB" id="A0A022QG12"/>
<dbReference type="eggNOG" id="KOG4750">
    <property type="taxonomic scope" value="Eukaryota"/>
</dbReference>
<keyword evidence="4" id="KW-0028">Amino-acid biosynthesis</keyword>
<dbReference type="GO" id="GO:0009001">
    <property type="term" value="F:serine O-acetyltransferase activity"/>
    <property type="evidence" value="ECO:0000318"/>
    <property type="project" value="GO_Central"/>
</dbReference>
<dbReference type="FunFam" id="2.160.10.10:FF:000002">
    <property type="entry name" value="Serine acetyltransferase"/>
    <property type="match status" value="1"/>
</dbReference>
<name>A0A022QG12_ERYGU</name>
<dbReference type="CDD" id="cd03354">
    <property type="entry name" value="LbH_SAT"/>
    <property type="match status" value="1"/>
</dbReference>
<gene>
    <name evidence="8" type="ORF">MIMGU_mgv1a010620mg</name>
</gene>
<dbReference type="PANTHER" id="PTHR42811">
    <property type="entry name" value="SERINE ACETYLTRANSFERASE"/>
    <property type="match status" value="1"/>
</dbReference>
<evidence type="ECO:0000256" key="1">
    <source>
        <dbReference type="ARBA" id="ARBA00004876"/>
    </source>
</evidence>
<dbReference type="Pfam" id="PF06426">
    <property type="entry name" value="SATase_N"/>
    <property type="match status" value="1"/>
</dbReference>
<dbReference type="GO" id="GO:0006535">
    <property type="term" value="P:cysteine biosynthetic process from serine"/>
    <property type="evidence" value="ECO:0007669"/>
    <property type="project" value="InterPro"/>
</dbReference>
<feature type="domain" description="Serine acetyltransferase N-terminal" evidence="7">
    <location>
        <begin position="67"/>
        <end position="173"/>
    </location>
</feature>
<dbReference type="EC" id="2.3.1.30" evidence="3"/>
<dbReference type="InterPro" id="IPR042122">
    <property type="entry name" value="Ser_AcTrfase_N_sf"/>
</dbReference>
<evidence type="ECO:0000313" key="8">
    <source>
        <dbReference type="EMBL" id="EYU27667.1"/>
    </source>
</evidence>
<dbReference type="STRING" id="4155.A0A022QG12"/>
<accession>A0A022QG12</accession>
<dbReference type="PROSITE" id="PS00101">
    <property type="entry name" value="HEXAPEP_TRANSFERASES"/>
    <property type="match status" value="1"/>
</dbReference>
<evidence type="ECO:0000256" key="5">
    <source>
        <dbReference type="ARBA" id="ARBA00022679"/>
    </source>
</evidence>
<dbReference type="NCBIfam" id="TIGR01172">
    <property type="entry name" value="cysE"/>
    <property type="match status" value="1"/>
</dbReference>
<dbReference type="Gene3D" id="2.160.10.10">
    <property type="entry name" value="Hexapeptide repeat proteins"/>
    <property type="match status" value="1"/>
</dbReference>
<dbReference type="PhylomeDB" id="A0A022QG12"/>
<dbReference type="OrthoDB" id="25818at2759"/>
<comment type="pathway">
    <text evidence="1">Amino-acid biosynthesis; L-cysteine biosynthesis; L-cysteine from L-serine: step 1/2.</text>
</comment>
<dbReference type="UniPathway" id="UPA00136">
    <property type="reaction ID" value="UER00199"/>
</dbReference>
<protein>
    <recommendedName>
        <fullName evidence="3">serine O-acetyltransferase</fullName>
        <ecNumber evidence="3">2.3.1.30</ecNumber>
    </recommendedName>
</protein>
<organism evidence="8 9">
    <name type="scientific">Erythranthe guttata</name>
    <name type="common">Yellow monkey flower</name>
    <name type="synonym">Mimulus guttatus</name>
    <dbReference type="NCBI Taxonomy" id="4155"/>
    <lineage>
        <taxon>Eukaryota</taxon>
        <taxon>Viridiplantae</taxon>
        <taxon>Streptophyta</taxon>
        <taxon>Embryophyta</taxon>
        <taxon>Tracheophyta</taxon>
        <taxon>Spermatophyta</taxon>
        <taxon>Magnoliopsida</taxon>
        <taxon>eudicotyledons</taxon>
        <taxon>Gunneridae</taxon>
        <taxon>Pentapetalae</taxon>
        <taxon>asterids</taxon>
        <taxon>lamiids</taxon>
        <taxon>Lamiales</taxon>
        <taxon>Phrymaceae</taxon>
        <taxon>Erythranthe</taxon>
    </lineage>
</organism>
<evidence type="ECO:0000256" key="3">
    <source>
        <dbReference type="ARBA" id="ARBA00013266"/>
    </source>
</evidence>
<keyword evidence="5" id="KW-0808">Transferase</keyword>
<proteinExistence type="inferred from homology"/>